<keyword evidence="2" id="KW-1133">Transmembrane helix</keyword>
<keyword evidence="1" id="KW-0547">Nucleotide-binding</keyword>
<feature type="transmembrane region" description="Helical" evidence="2">
    <location>
        <begin position="49"/>
        <end position="72"/>
    </location>
</feature>
<dbReference type="AlphaFoldDB" id="A0AAN5CRV5"/>
<dbReference type="Proteomes" id="UP001328107">
    <property type="component" value="Unassembled WGS sequence"/>
</dbReference>
<evidence type="ECO:0000256" key="2">
    <source>
        <dbReference type="SAM" id="Phobius"/>
    </source>
</evidence>
<evidence type="ECO:0008006" key="5">
    <source>
        <dbReference type="Google" id="ProtNLM"/>
    </source>
</evidence>
<reference evidence="4" key="1">
    <citation type="submission" date="2022-10" db="EMBL/GenBank/DDBJ databases">
        <title>Genome assembly of Pristionchus species.</title>
        <authorList>
            <person name="Yoshida K."/>
            <person name="Sommer R.J."/>
        </authorList>
    </citation>
    <scope>NUCLEOTIDE SEQUENCE [LARGE SCALE GENOMIC DNA]</scope>
    <source>
        <strain evidence="4">RS5460</strain>
    </source>
</reference>
<dbReference type="EMBL" id="BTRK01000004">
    <property type="protein sequence ID" value="GMR49300.1"/>
    <property type="molecule type" value="Genomic_DNA"/>
</dbReference>
<feature type="non-terminal residue" evidence="3">
    <location>
        <position position="182"/>
    </location>
</feature>
<keyword evidence="4" id="KW-1185">Reference proteome</keyword>
<dbReference type="Gene3D" id="3.30.200.20">
    <property type="entry name" value="Phosphorylase Kinase, domain 1"/>
    <property type="match status" value="1"/>
</dbReference>
<comment type="caution">
    <text evidence="3">The sequence shown here is derived from an EMBL/GenBank/DDBJ whole genome shotgun (WGS) entry which is preliminary data.</text>
</comment>
<name>A0AAN5CRV5_9BILA</name>
<proteinExistence type="predicted"/>
<keyword evidence="1" id="KW-0067">ATP-binding</keyword>
<evidence type="ECO:0000313" key="3">
    <source>
        <dbReference type="EMBL" id="GMR49300.1"/>
    </source>
</evidence>
<dbReference type="InterPro" id="IPR017441">
    <property type="entry name" value="Protein_kinase_ATP_BS"/>
</dbReference>
<feature type="binding site" evidence="1">
    <location>
        <position position="155"/>
    </location>
    <ligand>
        <name>ATP</name>
        <dbReference type="ChEBI" id="CHEBI:30616"/>
    </ligand>
</feature>
<evidence type="ECO:0000313" key="4">
    <source>
        <dbReference type="Proteomes" id="UP001328107"/>
    </source>
</evidence>
<dbReference type="GO" id="GO:0005524">
    <property type="term" value="F:ATP binding"/>
    <property type="evidence" value="ECO:0007669"/>
    <property type="project" value="UniProtKB-UniRule"/>
</dbReference>
<dbReference type="PROSITE" id="PS00107">
    <property type="entry name" value="PROTEIN_KINASE_ATP"/>
    <property type="match status" value="1"/>
</dbReference>
<protein>
    <recommendedName>
        <fullName evidence="5">Protein kinase</fullName>
    </recommendedName>
</protein>
<keyword evidence="2" id="KW-0472">Membrane</keyword>
<organism evidence="3 4">
    <name type="scientific">Pristionchus mayeri</name>
    <dbReference type="NCBI Taxonomy" id="1317129"/>
    <lineage>
        <taxon>Eukaryota</taxon>
        <taxon>Metazoa</taxon>
        <taxon>Ecdysozoa</taxon>
        <taxon>Nematoda</taxon>
        <taxon>Chromadorea</taxon>
        <taxon>Rhabditida</taxon>
        <taxon>Rhabditina</taxon>
        <taxon>Diplogasteromorpha</taxon>
        <taxon>Diplogasteroidea</taxon>
        <taxon>Neodiplogasteridae</taxon>
        <taxon>Pristionchus</taxon>
    </lineage>
</organism>
<accession>A0AAN5CRV5</accession>
<gene>
    <name evidence="3" type="ORF">PMAYCL1PPCAC_19495</name>
</gene>
<evidence type="ECO:0000256" key="1">
    <source>
        <dbReference type="PROSITE-ProRule" id="PRU10141"/>
    </source>
</evidence>
<keyword evidence="2" id="KW-0812">Transmembrane</keyword>
<sequence length="182" mass="20223">MTMTEETPPSKNDSTYASTTIATTMRTTTFGALPTTDVVAKKSQVLPKWVIILLVICAVLVFACCIGIIVISRRYIVSLKAKVAQVQMEKGKQVTEKQLNRYYDISTRNNEWEIDRRFVSIDYTQKLGEGAFGSVYKGPVLAKNIPSVIGRSIIKLSSLTNDSDFVAVKTLHGLGFDLHWSI</sequence>